<dbReference type="AlphaFoldDB" id="A0AB33KG38"/>
<dbReference type="Gene3D" id="3.50.50.60">
    <property type="entry name" value="FAD/NAD(P)-binding domain"/>
    <property type="match status" value="1"/>
</dbReference>
<sequence length="440" mass="46650">MSNTYDVIINGASVGGCTAAILYARQGARVALLERRSDLNAHKVLCTHYIQASAYPVMAATGLDTALEQVGAIPNSAHYWTRWGWIRPPHDPSGPHGYSVRRETLDPVVRKLAAGTEGVDLKPGHTVNELLVEDGRVVGVAGAAGDEAFSLRARLVVGADGKESTVARLAGARTETTENGRFSYFAYFKGLARQSGDTARVYYLEPDNAYVMPMEDDVTVIAAVVSKTRLDEFKADLDGAYTNFVRSLPEAPDIDGAERISKIIGTVNYPLISREPAGSGYALIGDAALTSDPLAAVGCAWAMQSAQWLVSASASAVTGGDAASGAALDAALARYGARHAAETGPHHHLIADFAAARPFNEIEEFSFSAAARDAGMATHFHTFGSRLMTVEEFLSPDIVAQMEKVNGHGLSDEVLRQLAGEDLADSDDRAAGDVLEGVAR</sequence>
<organism evidence="2">
    <name type="scientific">Streptomyces sp. CMC78</name>
    <dbReference type="NCBI Taxonomy" id="3231512"/>
    <lineage>
        <taxon>Bacteria</taxon>
        <taxon>Bacillati</taxon>
        <taxon>Actinomycetota</taxon>
        <taxon>Actinomycetes</taxon>
        <taxon>Kitasatosporales</taxon>
        <taxon>Streptomycetaceae</taxon>
        <taxon>Streptomyces</taxon>
    </lineage>
</organism>
<dbReference type="GO" id="GO:0071949">
    <property type="term" value="F:FAD binding"/>
    <property type="evidence" value="ECO:0007669"/>
    <property type="project" value="InterPro"/>
</dbReference>
<accession>A0AB33KG38</accession>
<reference evidence="2" key="1">
    <citation type="submission" date="2024-07" db="EMBL/GenBank/DDBJ databases">
        <title>Complete genome sequences of cellulolytic bacteria, Kitasatospora sp. CMC57 and Streptomyces sp. CMC78, isolated from Japanese agricultural soil.</title>
        <authorList>
            <person name="Hashimoto T."/>
            <person name="Ito M."/>
            <person name="Iwamoto M."/>
            <person name="Fukahori D."/>
            <person name="Shoda T."/>
            <person name="Sakoda M."/>
            <person name="Morohoshi T."/>
            <person name="Mitsuboshi M."/>
            <person name="Nishizawa T."/>
        </authorList>
    </citation>
    <scope>NUCLEOTIDE SEQUENCE</scope>
    <source>
        <strain evidence="2">CMC78</strain>
    </source>
</reference>
<evidence type="ECO:0000259" key="1">
    <source>
        <dbReference type="Pfam" id="PF01494"/>
    </source>
</evidence>
<dbReference type="SUPFAM" id="SSF51905">
    <property type="entry name" value="FAD/NAD(P)-binding domain"/>
    <property type="match status" value="1"/>
</dbReference>
<dbReference type="KEGG" id="stcm:SCMC78_46290"/>
<dbReference type="PANTHER" id="PTHR42685:SF22">
    <property type="entry name" value="CONDITIONED MEDIUM FACTOR RECEPTOR 1"/>
    <property type="match status" value="1"/>
</dbReference>
<dbReference type="Pfam" id="PF01494">
    <property type="entry name" value="FAD_binding_3"/>
    <property type="match status" value="1"/>
</dbReference>
<dbReference type="RefSeq" id="WP_408054189.1">
    <property type="nucleotide sequence ID" value="NZ_AP035884.1"/>
</dbReference>
<dbReference type="EMBL" id="AP035884">
    <property type="protein sequence ID" value="BFP54822.1"/>
    <property type="molecule type" value="Genomic_DNA"/>
</dbReference>
<protein>
    <submittedName>
        <fullName evidence="2">NAD(P)/FAD-dependent oxidoreductase</fullName>
    </submittedName>
</protein>
<proteinExistence type="predicted"/>
<dbReference type="InterPro" id="IPR002938">
    <property type="entry name" value="FAD-bd"/>
</dbReference>
<name>A0AB33KG38_9ACTN</name>
<dbReference type="InterPro" id="IPR050407">
    <property type="entry name" value="Geranylgeranyl_reductase"/>
</dbReference>
<dbReference type="InterPro" id="IPR036188">
    <property type="entry name" value="FAD/NAD-bd_sf"/>
</dbReference>
<evidence type="ECO:0000313" key="2">
    <source>
        <dbReference type="EMBL" id="BFP54822.1"/>
    </source>
</evidence>
<dbReference type="PRINTS" id="PR00420">
    <property type="entry name" value="RNGMNOXGNASE"/>
</dbReference>
<feature type="domain" description="FAD-binding" evidence="1">
    <location>
        <begin position="5"/>
        <end position="326"/>
    </location>
</feature>
<gene>
    <name evidence="2" type="ORF">SCMC78_46290</name>
</gene>
<dbReference type="PANTHER" id="PTHR42685">
    <property type="entry name" value="GERANYLGERANYL DIPHOSPHATE REDUCTASE"/>
    <property type="match status" value="1"/>
</dbReference>